<accession>A0A0U2X0Z9</accession>
<organism evidence="3">
    <name type="scientific">Pseudoalteromonas translucida KMM 520</name>
    <dbReference type="NCBI Taxonomy" id="1315283"/>
    <lineage>
        <taxon>Bacteria</taxon>
        <taxon>Pseudomonadati</taxon>
        <taxon>Pseudomonadota</taxon>
        <taxon>Gammaproteobacteria</taxon>
        <taxon>Alteromonadales</taxon>
        <taxon>Pseudoalteromonadaceae</taxon>
        <taxon>Pseudoalteromonas</taxon>
    </lineage>
</organism>
<feature type="signal peptide" evidence="1">
    <location>
        <begin position="1"/>
        <end position="21"/>
    </location>
</feature>
<dbReference type="PROSITE" id="PS50222">
    <property type="entry name" value="EF_HAND_2"/>
    <property type="match status" value="1"/>
</dbReference>
<dbReference type="PROSITE" id="PS00018">
    <property type="entry name" value="EF_HAND_1"/>
    <property type="match status" value="1"/>
</dbReference>
<evidence type="ECO:0000259" key="2">
    <source>
        <dbReference type="PROSITE" id="PS50222"/>
    </source>
</evidence>
<evidence type="ECO:0000256" key="1">
    <source>
        <dbReference type="SAM" id="SignalP"/>
    </source>
</evidence>
<dbReference type="Gene3D" id="1.10.238.10">
    <property type="entry name" value="EF-hand"/>
    <property type="match status" value="1"/>
</dbReference>
<dbReference type="InterPro" id="IPR011992">
    <property type="entry name" value="EF-hand-dom_pair"/>
</dbReference>
<dbReference type="KEGG" id="ptn:PTRA_a1166"/>
<dbReference type="PATRIC" id="fig|1315283.4.peg.1013"/>
<gene>
    <name evidence="3" type="ORF">PTRA_a1166</name>
</gene>
<feature type="chain" id="PRO_5006834021" description="EF-hand domain-containing protein" evidence="1">
    <location>
        <begin position="22"/>
        <end position="71"/>
    </location>
</feature>
<dbReference type="AlphaFoldDB" id="A0A0U2X0Z9"/>
<feature type="domain" description="EF-hand" evidence="2">
    <location>
        <begin position="42"/>
        <end position="71"/>
    </location>
</feature>
<name>A0A0U2X0Z9_9GAMM</name>
<dbReference type="Pfam" id="PF13202">
    <property type="entry name" value="EF-hand_5"/>
    <property type="match status" value="2"/>
</dbReference>
<dbReference type="RefSeq" id="WP_011327705.1">
    <property type="nucleotide sequence ID" value="NZ_CP011034.1"/>
</dbReference>
<dbReference type="CDD" id="cd00051">
    <property type="entry name" value="EFh"/>
    <property type="match status" value="1"/>
</dbReference>
<dbReference type="GO" id="GO:0005509">
    <property type="term" value="F:calcium ion binding"/>
    <property type="evidence" value="ECO:0007669"/>
    <property type="project" value="InterPro"/>
</dbReference>
<dbReference type="InterPro" id="IPR002048">
    <property type="entry name" value="EF_hand_dom"/>
</dbReference>
<evidence type="ECO:0000313" key="3">
    <source>
        <dbReference type="EMBL" id="ALS32418.1"/>
    </source>
</evidence>
<reference evidence="3 4" key="1">
    <citation type="submission" date="2015-03" db="EMBL/GenBank/DDBJ databases">
        <authorList>
            <person name="Murphy D."/>
        </authorList>
    </citation>
    <scope>NUCLEOTIDE SEQUENCE [LARGE SCALE GENOMIC DNA]</scope>
    <source>
        <strain evidence="3 4">KMM 520</strain>
    </source>
</reference>
<keyword evidence="1" id="KW-0732">Signal</keyword>
<sequence>MKTLHKTLALIALASSSAAFAAVDFDSFDTDGDGVISQTEAQANPQLAQIFDELDADGNGELSKEEFAAVQ</sequence>
<dbReference type="SUPFAM" id="SSF47473">
    <property type="entry name" value="EF-hand"/>
    <property type="match status" value="1"/>
</dbReference>
<dbReference type="InterPro" id="IPR018247">
    <property type="entry name" value="EF_Hand_1_Ca_BS"/>
</dbReference>
<protein>
    <recommendedName>
        <fullName evidence="2">EF-hand domain-containing protein</fullName>
    </recommendedName>
</protein>
<dbReference type="EMBL" id="CP011034">
    <property type="protein sequence ID" value="ALS32418.1"/>
    <property type="molecule type" value="Genomic_DNA"/>
</dbReference>
<proteinExistence type="predicted"/>
<evidence type="ECO:0000313" key="4">
    <source>
        <dbReference type="Proteomes" id="UP000065261"/>
    </source>
</evidence>
<dbReference type="OrthoDB" id="6315105at2"/>
<dbReference type="GeneID" id="300941077"/>
<dbReference type="Proteomes" id="UP000065261">
    <property type="component" value="Chromosome I"/>
</dbReference>